<evidence type="ECO:0000313" key="1">
    <source>
        <dbReference type="EMBL" id="OQB40002.1"/>
    </source>
</evidence>
<proteinExistence type="predicted"/>
<protein>
    <submittedName>
        <fullName evidence="1">Uncharacterized protein</fullName>
    </submittedName>
</protein>
<name>A0A1V5ZIV3_9BACT</name>
<accession>A0A1V5ZIV3</accession>
<comment type="caution">
    <text evidence="1">The sequence shown here is derived from an EMBL/GenBank/DDBJ whole genome shotgun (WGS) entry which is preliminary data.</text>
</comment>
<organism evidence="1">
    <name type="scientific">candidate division CPR1 bacterium ADurb.Bin160</name>
    <dbReference type="NCBI Taxonomy" id="1852826"/>
    <lineage>
        <taxon>Bacteria</taxon>
        <taxon>candidate division CPR1</taxon>
    </lineage>
</organism>
<gene>
    <name evidence="1" type="ORF">BWY04_01475</name>
</gene>
<dbReference type="AlphaFoldDB" id="A0A1V5ZIV3"/>
<reference evidence="1" key="1">
    <citation type="submission" date="2017-02" db="EMBL/GenBank/DDBJ databases">
        <title>Delving into the versatile metabolic prowess of the omnipresent phylum Bacteroidetes.</title>
        <authorList>
            <person name="Nobu M.K."/>
            <person name="Mei R."/>
            <person name="Narihiro T."/>
            <person name="Kuroda K."/>
            <person name="Liu W.-T."/>
        </authorList>
    </citation>
    <scope>NUCLEOTIDE SEQUENCE</scope>
    <source>
        <strain evidence="1">ADurb.Bin160</strain>
    </source>
</reference>
<dbReference type="EMBL" id="MWDB01000062">
    <property type="protein sequence ID" value="OQB40002.1"/>
    <property type="molecule type" value="Genomic_DNA"/>
</dbReference>
<dbReference type="Proteomes" id="UP000485621">
    <property type="component" value="Unassembled WGS sequence"/>
</dbReference>
<sequence>MNIPKSLVLQNLNIGKLYISEKKRIQKPTTYSLSIIKIQNVQLEPPKKYIYGKTICLRQYSVFSEIFDFHTTRFLSSSVYEFYENYLFFFNMMYFFYEFDENWFLQNKQIILQYIDIYSQTKKPFPNIFQEIESEKI</sequence>